<evidence type="ECO:0000256" key="5">
    <source>
        <dbReference type="ARBA" id="ARBA00004978"/>
    </source>
</evidence>
<comment type="similarity">
    <text evidence="6">Belongs to the class-III pyridoxal-phosphate-dependent aminotransferase family.</text>
</comment>
<evidence type="ECO:0000256" key="6">
    <source>
        <dbReference type="ARBA" id="ARBA00008954"/>
    </source>
</evidence>
<dbReference type="CDD" id="cd00610">
    <property type="entry name" value="OAT_like"/>
    <property type="match status" value="1"/>
</dbReference>
<keyword evidence="14" id="KW-0663">Pyridoxal phosphate</keyword>
<comment type="pathway">
    <text evidence="4">Amine and polyamine biosynthesis; ectoine biosynthesis; L-ectoine from L-aspartate 4-semialdehyde: step 1/3.</text>
</comment>
<dbReference type="InterPro" id="IPR016181">
    <property type="entry name" value="Acyl_CoA_acyltransferase"/>
</dbReference>
<dbReference type="PROSITE" id="PS51186">
    <property type="entry name" value="GNAT"/>
    <property type="match status" value="1"/>
</dbReference>
<gene>
    <name evidence="23" type="ORF">JOE42_002069</name>
</gene>
<feature type="domain" description="N-acetyltransferase" evidence="22">
    <location>
        <begin position="13"/>
        <end position="155"/>
    </location>
</feature>
<dbReference type="NCBIfam" id="TIGR02406">
    <property type="entry name" value="ectoine_EctA"/>
    <property type="match status" value="1"/>
</dbReference>
<dbReference type="PROSITE" id="PS00600">
    <property type="entry name" value="AA_TRANSFER_CLASS_3"/>
    <property type="match status" value="1"/>
</dbReference>
<dbReference type="InterPro" id="IPR000182">
    <property type="entry name" value="GNAT_dom"/>
</dbReference>
<dbReference type="GO" id="GO:0045303">
    <property type="term" value="F:diaminobutyrate-2-oxoglutarate transaminase activity"/>
    <property type="evidence" value="ECO:0007669"/>
    <property type="project" value="UniProtKB-EC"/>
</dbReference>
<evidence type="ECO:0000313" key="23">
    <source>
        <dbReference type="EMBL" id="MBM7415336.1"/>
    </source>
</evidence>
<evidence type="ECO:0000256" key="3">
    <source>
        <dbReference type="ARBA" id="ARBA00003741"/>
    </source>
</evidence>
<organism evidence="23 24">
    <name type="scientific">Rhodococcoides corynebacterioides</name>
    <dbReference type="NCBI Taxonomy" id="53972"/>
    <lineage>
        <taxon>Bacteria</taxon>
        <taxon>Bacillati</taxon>
        <taxon>Actinomycetota</taxon>
        <taxon>Actinomycetes</taxon>
        <taxon>Mycobacteriales</taxon>
        <taxon>Nocardiaceae</taxon>
        <taxon>Rhodococcoides</taxon>
    </lineage>
</organism>
<dbReference type="NCBIfam" id="TIGR00709">
    <property type="entry name" value="dat"/>
    <property type="match status" value="1"/>
</dbReference>
<evidence type="ECO:0000256" key="4">
    <source>
        <dbReference type="ARBA" id="ARBA00004946"/>
    </source>
</evidence>
<dbReference type="Gene3D" id="3.40.640.10">
    <property type="entry name" value="Type I PLP-dependent aspartate aminotransferase-like (Major domain)"/>
    <property type="match status" value="1"/>
</dbReference>
<comment type="pathway">
    <text evidence="5">Amine and polyamine biosynthesis; ectoine biosynthesis; L-ectoine from L-aspartate 4-semialdehyde: step 2/3.</text>
</comment>
<comment type="function">
    <text evidence="2">Catalyzes reversively the conversion of L-aspartate beta-semialdehyde (ASA) to L-2,4-diaminobutyrate (DABA) by transamination with L-glutamate.</text>
</comment>
<evidence type="ECO:0000256" key="11">
    <source>
        <dbReference type="ARBA" id="ARBA00017935"/>
    </source>
</evidence>
<evidence type="ECO:0000256" key="14">
    <source>
        <dbReference type="ARBA" id="ARBA00022898"/>
    </source>
</evidence>
<comment type="function">
    <text evidence="3">Catalyzes the acetylation of L-2,4-diaminobutyrate (DABA) to gamma-N-acetyl-alpha,gamma-diaminobutyric acid (ADABA) with acetyl coenzyme A.</text>
</comment>
<dbReference type="PANTHER" id="PTHR43552:SF2">
    <property type="entry name" value="DIAMINOBUTYRATE--2-OXOGLUTARATE TRANSAMINASE"/>
    <property type="match status" value="1"/>
</dbReference>
<evidence type="ECO:0000256" key="13">
    <source>
        <dbReference type="ARBA" id="ARBA00022679"/>
    </source>
</evidence>
<reference evidence="23 24" key="1">
    <citation type="submission" date="2021-01" db="EMBL/GenBank/DDBJ databases">
        <title>Genomics of switchgrass bacterial isolates.</title>
        <authorList>
            <person name="Shade A."/>
        </authorList>
    </citation>
    <scope>NUCLEOTIDE SEQUENCE [LARGE SCALE GENOMIC DNA]</scope>
    <source>
        <strain evidence="23 24">PvP111</strain>
    </source>
</reference>
<dbReference type="EC" id="2.3.1.178" evidence="8"/>
<comment type="similarity">
    <text evidence="7">Belongs to the acetyltransferase family. EctA subfamily.</text>
</comment>
<evidence type="ECO:0000256" key="1">
    <source>
        <dbReference type="ARBA" id="ARBA00001933"/>
    </source>
</evidence>
<accession>A0ABS2KVQ0</accession>
<protein>
    <recommendedName>
        <fullName evidence="10">Diaminobutyrate--2-oxoglutarate transaminase</fullName>
        <ecNumber evidence="8">2.3.1.178</ecNumber>
        <ecNumber evidence="9">2.6.1.76</ecNumber>
    </recommendedName>
    <alternativeName>
        <fullName evidence="17">DABA aminotransferase</fullName>
    </alternativeName>
    <alternativeName>
        <fullName evidence="18">Diaminobutyrate--2-oxoglutarate aminotransferase</fullName>
    </alternativeName>
    <alternativeName>
        <fullName evidence="11">L-2,4-diaminobutyric acid acetyltransferase</fullName>
    </alternativeName>
    <alternativeName>
        <fullName evidence="16">L-2,4-diaminobutyric acid transaminase</fullName>
    </alternativeName>
</protein>
<dbReference type="InterPro" id="IPR004637">
    <property type="entry name" value="Dat"/>
</dbReference>
<evidence type="ECO:0000256" key="8">
    <source>
        <dbReference type="ARBA" id="ARBA00012355"/>
    </source>
</evidence>
<dbReference type="InterPro" id="IPR015421">
    <property type="entry name" value="PyrdxlP-dep_Trfase_major"/>
</dbReference>
<keyword evidence="24" id="KW-1185">Reference proteome</keyword>
<keyword evidence="13 23" id="KW-0808">Transferase</keyword>
<dbReference type="Gene3D" id="3.90.1150.10">
    <property type="entry name" value="Aspartate Aminotransferase, domain 1"/>
    <property type="match status" value="1"/>
</dbReference>
<dbReference type="InterPro" id="IPR015424">
    <property type="entry name" value="PyrdxlP-dep_Trfase"/>
</dbReference>
<dbReference type="InterPro" id="IPR005814">
    <property type="entry name" value="Aminotrans_3"/>
</dbReference>
<evidence type="ECO:0000256" key="16">
    <source>
        <dbReference type="ARBA" id="ARBA00029744"/>
    </source>
</evidence>
<evidence type="ECO:0000259" key="22">
    <source>
        <dbReference type="PROSITE" id="PS51186"/>
    </source>
</evidence>
<proteinExistence type="inferred from homology"/>
<dbReference type="NCBIfam" id="NF006733">
    <property type="entry name" value="PRK09264.1"/>
    <property type="match status" value="1"/>
</dbReference>
<keyword evidence="15" id="KW-0012">Acyltransferase</keyword>
<evidence type="ECO:0000256" key="15">
    <source>
        <dbReference type="ARBA" id="ARBA00023315"/>
    </source>
</evidence>
<feature type="compositionally biased region" description="Low complexity" evidence="21">
    <location>
        <begin position="184"/>
        <end position="193"/>
    </location>
</feature>
<evidence type="ECO:0000256" key="2">
    <source>
        <dbReference type="ARBA" id="ARBA00002189"/>
    </source>
</evidence>
<dbReference type="InterPro" id="IPR012772">
    <property type="entry name" value="Ectoine_EctA"/>
</dbReference>
<dbReference type="InterPro" id="IPR012773">
    <property type="entry name" value="Ectoine_EctB"/>
</dbReference>
<evidence type="ECO:0000256" key="20">
    <source>
        <dbReference type="ARBA" id="ARBA00049111"/>
    </source>
</evidence>
<evidence type="ECO:0000256" key="17">
    <source>
        <dbReference type="ARBA" id="ARBA00030665"/>
    </source>
</evidence>
<dbReference type="Pfam" id="PF00202">
    <property type="entry name" value="Aminotran_3"/>
    <property type="match status" value="1"/>
</dbReference>
<dbReference type="EMBL" id="JAFBBK010000001">
    <property type="protein sequence ID" value="MBM7415336.1"/>
    <property type="molecule type" value="Genomic_DNA"/>
</dbReference>
<evidence type="ECO:0000256" key="21">
    <source>
        <dbReference type="SAM" id="MobiDB-lite"/>
    </source>
</evidence>
<comment type="catalytic activity">
    <reaction evidence="20">
        <text>L-2,4-diaminobutanoate + 2-oxoglutarate = L-aspartate 4-semialdehyde + L-glutamate</text>
        <dbReference type="Rhea" id="RHEA:11160"/>
        <dbReference type="ChEBI" id="CHEBI:16810"/>
        <dbReference type="ChEBI" id="CHEBI:29985"/>
        <dbReference type="ChEBI" id="CHEBI:58761"/>
        <dbReference type="ChEBI" id="CHEBI:537519"/>
        <dbReference type="EC" id="2.6.1.76"/>
    </reaction>
</comment>
<evidence type="ECO:0000256" key="9">
    <source>
        <dbReference type="ARBA" id="ARBA00013155"/>
    </source>
</evidence>
<dbReference type="SUPFAM" id="SSF53383">
    <property type="entry name" value="PLP-dependent transferases"/>
    <property type="match status" value="1"/>
</dbReference>
<dbReference type="SUPFAM" id="SSF55729">
    <property type="entry name" value="Acyl-CoA N-acyltransferases (Nat)"/>
    <property type="match status" value="1"/>
</dbReference>
<dbReference type="InterPro" id="IPR049704">
    <property type="entry name" value="Aminotrans_3_PPA_site"/>
</dbReference>
<dbReference type="PANTHER" id="PTHR43552">
    <property type="entry name" value="DIAMINOBUTYRATE--2-OXOGLUTARATE AMINOTRANSFERASE"/>
    <property type="match status" value="1"/>
</dbReference>
<evidence type="ECO:0000256" key="10">
    <source>
        <dbReference type="ARBA" id="ARBA00014798"/>
    </source>
</evidence>
<evidence type="ECO:0000256" key="18">
    <source>
        <dbReference type="ARBA" id="ARBA00031476"/>
    </source>
</evidence>
<evidence type="ECO:0000256" key="7">
    <source>
        <dbReference type="ARBA" id="ARBA00010712"/>
    </source>
</evidence>
<sequence length="610" mass="66595">MLQRAAPTDDIDFSFRPPRVADGTRLWEIARDSRVLDVNSSYSYVLWCRDFSDTSIVAVDADDRPVGFVTGYIRPDADDTLFVWQVAVDSDQRGHGLAVRMLQGLVDRTTPRGARLLETTISPDNDASIALFTSLARRRDTTITRRDLFAAADFPDSHEPEDLYTVGPFDGTLADTSDDHTRRTSMTTSITPTDTTTDIFEARESQVRSYSRQWPAVFDTAQGSWITDENGRRYLDFFAGAGALNYGHNNPVLKQALVDYIMRDGITHGLDMSTVAKREFLESFTTRILEPRGLDYKVQFPGPTGTNTVEAALKLARKVTGRSSVINFTNAFHGMTLGALSVTGNSMKRAGAGIPLVHATPMPFDNYFGGATDDFQWMERVLDDSGSGINRPAAVIVETVQGEGGVNVARAEWLRGLADLLKRRDILLIVDDVQMGVGRTGPFFSFEDAGIVPDIVTLSKSIGGYGMPMALTLMRPELDVWGPGEHNGTFRGNSPAFVTSKAALDHYWADGAFEASILAKGERIQDAFIDLSARFEGLSTRGRGMVQGLVFEDAEKASKVTALAYDKGLLAETSGPSDEVVKLLPPLTITEEDLDHGLGILADATATVCS</sequence>
<feature type="region of interest" description="Disordered" evidence="21">
    <location>
        <begin position="174"/>
        <end position="193"/>
    </location>
</feature>
<dbReference type="CDD" id="cd04301">
    <property type="entry name" value="NAT_SF"/>
    <property type="match status" value="1"/>
</dbReference>
<dbReference type="InterPro" id="IPR015422">
    <property type="entry name" value="PyrdxlP-dep_Trfase_small"/>
</dbReference>
<comment type="caution">
    <text evidence="23">The sequence shown here is derived from an EMBL/GenBank/DDBJ whole genome shotgun (WGS) entry which is preliminary data.</text>
</comment>
<name>A0ABS2KVQ0_9NOCA</name>
<keyword evidence="12 23" id="KW-0032">Aminotransferase</keyword>
<dbReference type="NCBIfam" id="TIGR02407">
    <property type="entry name" value="ectoine_ectB"/>
    <property type="match status" value="1"/>
</dbReference>
<dbReference type="Gene3D" id="3.40.630.30">
    <property type="match status" value="1"/>
</dbReference>
<evidence type="ECO:0000313" key="24">
    <source>
        <dbReference type="Proteomes" id="UP000703038"/>
    </source>
</evidence>
<comment type="cofactor">
    <cofactor evidence="1">
        <name>pyridoxal 5'-phosphate</name>
        <dbReference type="ChEBI" id="CHEBI:597326"/>
    </cofactor>
</comment>
<evidence type="ECO:0000256" key="19">
    <source>
        <dbReference type="ARBA" id="ARBA00048924"/>
    </source>
</evidence>
<dbReference type="EC" id="2.6.1.76" evidence="9"/>
<dbReference type="Pfam" id="PF00583">
    <property type="entry name" value="Acetyltransf_1"/>
    <property type="match status" value="1"/>
</dbReference>
<comment type="catalytic activity">
    <reaction evidence="19">
        <text>L-2,4-diaminobutanoate + acetyl-CoA = (2S)-4-acetamido-2-aminobutanoate + CoA + H(+)</text>
        <dbReference type="Rhea" id="RHEA:16901"/>
        <dbReference type="ChEBI" id="CHEBI:15378"/>
        <dbReference type="ChEBI" id="CHEBI:57287"/>
        <dbReference type="ChEBI" id="CHEBI:57288"/>
        <dbReference type="ChEBI" id="CHEBI:58761"/>
        <dbReference type="ChEBI" id="CHEBI:58929"/>
        <dbReference type="EC" id="2.3.1.178"/>
    </reaction>
</comment>
<evidence type="ECO:0000256" key="12">
    <source>
        <dbReference type="ARBA" id="ARBA00022576"/>
    </source>
</evidence>
<dbReference type="Proteomes" id="UP000703038">
    <property type="component" value="Unassembled WGS sequence"/>
</dbReference>